<accession>A0A6C0L9T8</accession>
<reference evidence="1" key="1">
    <citation type="journal article" date="2020" name="Nature">
        <title>Giant virus diversity and host interactions through global metagenomics.</title>
        <authorList>
            <person name="Schulz F."/>
            <person name="Roux S."/>
            <person name="Paez-Espino D."/>
            <person name="Jungbluth S."/>
            <person name="Walsh D.A."/>
            <person name="Denef V.J."/>
            <person name="McMahon K.D."/>
            <person name="Konstantinidis K.T."/>
            <person name="Eloe-Fadrosh E.A."/>
            <person name="Kyrpides N.C."/>
            <person name="Woyke T."/>
        </authorList>
    </citation>
    <scope>NUCLEOTIDE SEQUENCE</scope>
    <source>
        <strain evidence="1">GVMAG-M-3300027769-26</strain>
    </source>
</reference>
<dbReference type="EMBL" id="MN740461">
    <property type="protein sequence ID" value="QHU27739.1"/>
    <property type="molecule type" value="Genomic_DNA"/>
</dbReference>
<organism evidence="1">
    <name type="scientific">viral metagenome</name>
    <dbReference type="NCBI Taxonomy" id="1070528"/>
    <lineage>
        <taxon>unclassified sequences</taxon>
        <taxon>metagenomes</taxon>
        <taxon>organismal metagenomes</taxon>
    </lineage>
</organism>
<dbReference type="AlphaFoldDB" id="A0A6C0L9T8"/>
<name>A0A6C0L9T8_9ZZZZ</name>
<protein>
    <submittedName>
        <fullName evidence="1">Uncharacterized protein</fullName>
    </submittedName>
</protein>
<sequence>MIKIDRIIIDIRKIYARYTMDLRDIDTTDMEIYNTIIVEKVYKTAFLAFWILFSQLL</sequence>
<proteinExistence type="predicted"/>
<evidence type="ECO:0000313" key="1">
    <source>
        <dbReference type="EMBL" id="QHU27739.1"/>
    </source>
</evidence>